<dbReference type="AlphaFoldDB" id="X1D2J5"/>
<evidence type="ECO:0000313" key="1">
    <source>
        <dbReference type="EMBL" id="GAG90731.1"/>
    </source>
</evidence>
<reference evidence="1" key="1">
    <citation type="journal article" date="2014" name="Front. Microbiol.">
        <title>High frequency of phylogenetically diverse reductive dehalogenase-homologous genes in deep subseafloor sedimentary metagenomes.</title>
        <authorList>
            <person name="Kawai M."/>
            <person name="Futagami T."/>
            <person name="Toyoda A."/>
            <person name="Takaki Y."/>
            <person name="Nishi S."/>
            <person name="Hori S."/>
            <person name="Arai W."/>
            <person name="Tsubouchi T."/>
            <person name="Morono Y."/>
            <person name="Uchiyama I."/>
            <person name="Ito T."/>
            <person name="Fujiyama A."/>
            <person name="Inagaki F."/>
            <person name="Takami H."/>
        </authorList>
    </citation>
    <scope>NUCLEOTIDE SEQUENCE</scope>
    <source>
        <strain evidence="1">Expedition CK06-06</strain>
    </source>
</reference>
<gene>
    <name evidence="1" type="ORF">S01H4_48230</name>
</gene>
<protein>
    <submittedName>
        <fullName evidence="1">Uncharacterized protein</fullName>
    </submittedName>
</protein>
<name>X1D2J5_9ZZZZ</name>
<accession>X1D2J5</accession>
<dbReference type="EMBL" id="BART01027168">
    <property type="protein sequence ID" value="GAG90731.1"/>
    <property type="molecule type" value="Genomic_DNA"/>
</dbReference>
<sequence length="68" mass="7907">MGRDDTFYGACHINLGAEIERVIKELERLGFQNITKLEASDLIAERSKRFSMNNKDVMNFMERKRGLV</sequence>
<comment type="caution">
    <text evidence="1">The sequence shown here is derived from an EMBL/GenBank/DDBJ whole genome shotgun (WGS) entry which is preliminary data.</text>
</comment>
<organism evidence="1">
    <name type="scientific">marine sediment metagenome</name>
    <dbReference type="NCBI Taxonomy" id="412755"/>
    <lineage>
        <taxon>unclassified sequences</taxon>
        <taxon>metagenomes</taxon>
        <taxon>ecological metagenomes</taxon>
    </lineage>
</organism>
<proteinExistence type="predicted"/>